<dbReference type="GO" id="GO:0006465">
    <property type="term" value="P:signal peptide processing"/>
    <property type="evidence" value="ECO:0007669"/>
    <property type="project" value="InterPro"/>
</dbReference>
<feature type="transmembrane region" description="Helical" evidence="3">
    <location>
        <begin position="78"/>
        <end position="99"/>
    </location>
</feature>
<feature type="transmembrane region" description="Helical" evidence="3">
    <location>
        <begin position="224"/>
        <end position="244"/>
    </location>
</feature>
<proteinExistence type="inferred from homology"/>
<evidence type="ECO:0000256" key="4">
    <source>
        <dbReference type="SAM" id="Coils"/>
    </source>
</evidence>
<dbReference type="AlphaFoldDB" id="A0A510JG59"/>
<dbReference type="OrthoDB" id="9802919at2"/>
<dbReference type="CDD" id="cd06530">
    <property type="entry name" value="S26_SPase_I"/>
    <property type="match status" value="2"/>
</dbReference>
<evidence type="ECO:0000313" key="6">
    <source>
        <dbReference type="EMBL" id="BBM38244.1"/>
    </source>
</evidence>
<dbReference type="Pfam" id="PF10502">
    <property type="entry name" value="Peptidase_S26"/>
    <property type="match status" value="2"/>
</dbReference>
<keyword evidence="3" id="KW-0472">Membrane</keyword>
<dbReference type="RefSeq" id="WP_026746601.1">
    <property type="nucleotide sequence ID" value="NZ_AP019823.1"/>
</dbReference>
<evidence type="ECO:0000256" key="3">
    <source>
        <dbReference type="RuleBase" id="RU362042"/>
    </source>
</evidence>
<feature type="transmembrane region" description="Helical" evidence="3">
    <location>
        <begin position="106"/>
        <end position="124"/>
    </location>
</feature>
<feature type="transmembrane region" description="Helical" evidence="3">
    <location>
        <begin position="51"/>
        <end position="72"/>
    </location>
</feature>
<dbReference type="EC" id="3.4.21.89" evidence="3"/>
<feature type="domain" description="Peptidase S26" evidence="5">
    <location>
        <begin position="501"/>
        <end position="552"/>
    </location>
</feature>
<dbReference type="Gene3D" id="2.10.109.10">
    <property type="entry name" value="Umud Fragment, subunit A"/>
    <property type="match status" value="2"/>
</dbReference>
<dbReference type="PANTHER" id="PTHR43390">
    <property type="entry name" value="SIGNAL PEPTIDASE I"/>
    <property type="match status" value="1"/>
</dbReference>
<dbReference type="EMBL" id="AP019823">
    <property type="protein sequence ID" value="BBM38244.1"/>
    <property type="molecule type" value="Genomic_DNA"/>
</dbReference>
<feature type="transmembrane region" description="Helical" evidence="3">
    <location>
        <begin position="6"/>
        <end position="22"/>
    </location>
</feature>
<dbReference type="InterPro" id="IPR019533">
    <property type="entry name" value="Peptidase_S26"/>
</dbReference>
<keyword evidence="3" id="KW-0645">Protease</keyword>
<dbReference type="SUPFAM" id="SSF51306">
    <property type="entry name" value="LexA/Signal peptidase"/>
    <property type="match status" value="1"/>
</dbReference>
<dbReference type="PANTHER" id="PTHR43390:SF1">
    <property type="entry name" value="CHLOROPLAST PROCESSING PEPTIDASE"/>
    <property type="match status" value="1"/>
</dbReference>
<dbReference type="Proteomes" id="UP000321892">
    <property type="component" value="Chromosome"/>
</dbReference>
<dbReference type="InterPro" id="IPR036286">
    <property type="entry name" value="LexA/Signal_pep-like_sf"/>
</dbReference>
<dbReference type="PRINTS" id="PR00727">
    <property type="entry name" value="LEADERPTASE"/>
</dbReference>
<dbReference type="GO" id="GO:0016020">
    <property type="term" value="C:membrane"/>
    <property type="evidence" value="ECO:0007669"/>
    <property type="project" value="UniProtKB-SubCell"/>
</dbReference>
<keyword evidence="3" id="KW-0812">Transmembrane</keyword>
<evidence type="ECO:0000256" key="1">
    <source>
        <dbReference type="ARBA" id="ARBA00009370"/>
    </source>
</evidence>
<keyword evidence="4" id="KW-0175">Coiled coil</keyword>
<evidence type="ECO:0000259" key="5">
    <source>
        <dbReference type="Pfam" id="PF10502"/>
    </source>
</evidence>
<keyword evidence="3" id="KW-0378">Hydrolase</keyword>
<feature type="coiled-coil region" evidence="4">
    <location>
        <begin position="324"/>
        <end position="351"/>
    </location>
</feature>
<keyword evidence="7" id="KW-1185">Reference proteome</keyword>
<keyword evidence="3" id="KW-1133">Transmembrane helix</keyword>
<feature type="active site" evidence="2">
    <location>
        <position position="291"/>
    </location>
</feature>
<sequence length="560" mass="65165">MNMLLWGAFYIVASLFLLFFFFKEKQVIHWIRVKEDEILQKVSLEKNQKNAMIGNLLTVVALIVSAVFFVIVDKTEDPNIWIKVWGIYGVFGLNVAFYILRMQHEWIFLLDLIMLFLGKLMFNILDTNFYIYLIINVVISLILIYLFKDLSKEKVTEHSILKEATHDNKKLEKILTESRVKQESTEEIFKKIFPNDNLSVDDRIAKEERKRSTFGKALTRIDNALIAVILVAVIQLFYIGNYVIPTGSMEPTILVKDRVFTNMVKYHFSNPKIGQIIAFKEPMTDKVMYTKRIVGEPGTTLQIEKGKMSINEFEIANVDNKPSYPVYSNDNQQYREDLKKYNQEVDKFNSNKVQTVGGAILINDKKSEVLDKVTPQKVYLPEGLLMNNKIYIPKKGDKVKLDKIVAIDKIFGEMKDKDHTLIGQVDWESYYDGKGFKNLTGKEFLDLIKTDKNFKDIIGNDDEFNSNPRDTLTNRYYTFTLKVEGRDEMVMPIMDFKYDDKLFTRLLNGETITLDKNYYMAMGDNTSNSKDTRYFGLVAEPRIKGELLVRWWPLTRIGLL</sequence>
<dbReference type="GO" id="GO:0009003">
    <property type="term" value="F:signal peptidase activity"/>
    <property type="evidence" value="ECO:0007669"/>
    <property type="project" value="UniProtKB-EC"/>
</dbReference>
<reference evidence="6 7" key="1">
    <citation type="submission" date="2019-07" db="EMBL/GenBank/DDBJ databases">
        <title>Complete Genome Sequence of Leptotrichia hofstadii Strain JCM16775.</title>
        <authorList>
            <person name="Watanabe S."/>
            <person name="Cui L."/>
        </authorList>
    </citation>
    <scope>NUCLEOTIDE SEQUENCE [LARGE SCALE GENOMIC DNA]</scope>
    <source>
        <strain evidence="6 7">JCM16775</strain>
    </source>
</reference>
<protein>
    <recommendedName>
        <fullName evidence="3">Signal peptidase I</fullName>
        <ecNumber evidence="3">3.4.21.89</ecNumber>
    </recommendedName>
</protein>
<comment type="caution">
    <text evidence="3">Lacks conserved residue(s) required for the propagation of feature annotation.</text>
</comment>
<comment type="subcellular location">
    <subcellularLocation>
        <location evidence="3">Membrane</location>
        <topology evidence="3">Single-pass type II membrane protein</topology>
    </subcellularLocation>
</comment>
<evidence type="ECO:0000256" key="2">
    <source>
        <dbReference type="PIRSR" id="PIRSR600223-1"/>
    </source>
</evidence>
<comment type="catalytic activity">
    <reaction evidence="3">
        <text>Cleavage of hydrophobic, N-terminal signal or leader sequences from secreted and periplasmic proteins.</text>
        <dbReference type="EC" id="3.4.21.89"/>
    </reaction>
</comment>
<dbReference type="InterPro" id="IPR000223">
    <property type="entry name" value="Pept_S26A_signal_pept_1"/>
</dbReference>
<dbReference type="GO" id="GO:0004252">
    <property type="term" value="F:serine-type endopeptidase activity"/>
    <property type="evidence" value="ECO:0007669"/>
    <property type="project" value="InterPro"/>
</dbReference>
<gene>
    <name evidence="6" type="ORF">JCM16775_0952</name>
</gene>
<dbReference type="NCBIfam" id="TIGR02227">
    <property type="entry name" value="sigpep_I_bact"/>
    <property type="match status" value="1"/>
</dbReference>
<accession>A0A510JG59</accession>
<dbReference type="KEGG" id="lhf:JCM16775_0952"/>
<comment type="similarity">
    <text evidence="1 3">Belongs to the peptidase S26 family.</text>
</comment>
<feature type="domain" description="Peptidase S26" evidence="5">
    <location>
        <begin position="224"/>
        <end position="348"/>
    </location>
</feature>
<name>A0A510JG59_9FUSO</name>
<evidence type="ECO:0000313" key="7">
    <source>
        <dbReference type="Proteomes" id="UP000321892"/>
    </source>
</evidence>
<feature type="transmembrane region" description="Helical" evidence="3">
    <location>
        <begin position="130"/>
        <end position="147"/>
    </location>
</feature>
<organism evidence="6 7">
    <name type="scientific">Leptotrichia hofstadii</name>
    <dbReference type="NCBI Taxonomy" id="157688"/>
    <lineage>
        <taxon>Bacteria</taxon>
        <taxon>Fusobacteriati</taxon>
        <taxon>Fusobacteriota</taxon>
        <taxon>Fusobacteriia</taxon>
        <taxon>Fusobacteriales</taxon>
        <taxon>Leptotrichiaceae</taxon>
        <taxon>Leptotrichia</taxon>
    </lineage>
</organism>
<feature type="active site" evidence="2">
    <location>
        <position position="248"/>
    </location>
</feature>